<dbReference type="Pfam" id="PF04076">
    <property type="entry name" value="BOF"/>
    <property type="match status" value="1"/>
</dbReference>
<evidence type="ECO:0000313" key="3">
    <source>
        <dbReference type="EMBL" id="XBU14655.1"/>
    </source>
</evidence>
<dbReference type="Gene3D" id="2.40.50.200">
    <property type="entry name" value="Bacterial OB-fold"/>
    <property type="match status" value="1"/>
</dbReference>
<name>A0AAU7SUI8_9GAMM</name>
<organism evidence="3">
    <name type="scientific">Acinetobacter sp. A1-4-2</name>
    <dbReference type="NCBI Taxonomy" id="3156489"/>
    <lineage>
        <taxon>Bacteria</taxon>
        <taxon>Pseudomonadati</taxon>
        <taxon>Pseudomonadota</taxon>
        <taxon>Gammaproteobacteria</taxon>
        <taxon>Moraxellales</taxon>
        <taxon>Moraxellaceae</taxon>
        <taxon>Acinetobacter</taxon>
    </lineage>
</organism>
<sequence>MNMLSKAALMTALVGATTFAVANTTVNQAAIAPQKATTVKQALTLKDDSKVQLKGYVVKAVGDEKYQFRDNTGTMTVEIDDELWQGKPVNAKTPVTIIGEVDIDYKPAKRIEIDVDVDAIRF</sequence>
<gene>
    <name evidence="3" type="ORF">ABJ384_09205</name>
</gene>
<accession>A0AAU7SUI8</accession>
<dbReference type="PANTHER" id="PTHR36571">
    <property type="entry name" value="PROTEIN YGIW"/>
    <property type="match status" value="1"/>
</dbReference>
<dbReference type="RefSeq" id="WP_349926923.1">
    <property type="nucleotide sequence ID" value="NZ_CP157981.1"/>
</dbReference>
<proteinExistence type="predicted"/>
<feature type="signal peptide" evidence="2">
    <location>
        <begin position="1"/>
        <end position="22"/>
    </location>
</feature>
<protein>
    <submittedName>
        <fullName evidence="3">NirD/YgiW/YdeI family stress tolerance protein</fullName>
    </submittedName>
</protein>
<keyword evidence="1 2" id="KW-0732">Signal</keyword>
<dbReference type="EMBL" id="CP157981">
    <property type="protein sequence ID" value="XBU14655.1"/>
    <property type="molecule type" value="Genomic_DNA"/>
</dbReference>
<evidence type="ECO:0000256" key="2">
    <source>
        <dbReference type="SAM" id="SignalP"/>
    </source>
</evidence>
<dbReference type="PANTHER" id="PTHR36571:SF1">
    <property type="entry name" value="PROTEIN YGIW"/>
    <property type="match status" value="1"/>
</dbReference>
<dbReference type="SUPFAM" id="SSF101756">
    <property type="entry name" value="Hypothetical protein YgiW"/>
    <property type="match status" value="1"/>
</dbReference>
<dbReference type="NCBIfam" id="NF033674">
    <property type="entry name" value="stress_OB_fold"/>
    <property type="match status" value="1"/>
</dbReference>
<reference evidence="3" key="1">
    <citation type="submission" date="2024-06" db="EMBL/GenBank/DDBJ databases">
        <authorList>
            <person name="Song Z."/>
        </authorList>
    </citation>
    <scope>NUCLEOTIDE SEQUENCE</scope>
    <source>
        <strain evidence="3">A1-4-2</strain>
    </source>
</reference>
<dbReference type="InterPro" id="IPR036700">
    <property type="entry name" value="BOBF_sf"/>
</dbReference>
<feature type="chain" id="PRO_5043605225" evidence="2">
    <location>
        <begin position="23"/>
        <end position="122"/>
    </location>
</feature>
<dbReference type="InterPro" id="IPR005220">
    <property type="entry name" value="CarO-like"/>
</dbReference>
<dbReference type="AlphaFoldDB" id="A0AAU7SUI8"/>
<evidence type="ECO:0000256" key="1">
    <source>
        <dbReference type="ARBA" id="ARBA00022729"/>
    </source>
</evidence>